<evidence type="ECO:0000256" key="6">
    <source>
        <dbReference type="ARBA" id="ARBA00022603"/>
    </source>
</evidence>
<dbReference type="InterPro" id="IPR058240">
    <property type="entry name" value="rSAM_sf"/>
</dbReference>
<evidence type="ECO:0000256" key="7">
    <source>
        <dbReference type="ARBA" id="ARBA00022679"/>
    </source>
</evidence>
<dbReference type="InterPro" id="IPR027492">
    <property type="entry name" value="RNA_MTrfase_RlmN"/>
</dbReference>
<dbReference type="GO" id="GO:0051539">
    <property type="term" value="F:4 iron, 4 sulfur cluster binding"/>
    <property type="evidence" value="ECO:0007669"/>
    <property type="project" value="UniProtKB-KW"/>
</dbReference>
<protein>
    <recommendedName>
        <fullName evidence="13">Radical SAM core domain-containing protein</fullName>
    </recommendedName>
</protein>
<dbReference type="GO" id="GO:0005737">
    <property type="term" value="C:cytoplasm"/>
    <property type="evidence" value="ECO:0007669"/>
    <property type="project" value="UniProtKB-SubCell"/>
</dbReference>
<keyword evidence="10" id="KW-0479">Metal-binding</keyword>
<sequence length="438" mass="48682">MRFAFTSMIVSTARAYTGHATFTLRRHVVCNRNVQLPTMIHSLPNRNQLARLSLVGMRSMSGKVKEIEEQLRKDDAMEAPADLEGKVNLYALNQTRMEELLLDWGEPKFRAKQIWQWINVKGATDFDKMQDLPKGLRAKLAEKAVLGNLEIAVEQVSKDGTIKRAYKLKDGQMIESVLMPYDDGRRTACISSQAGCAMGCVFCATGQMGFARQLTSVEILEQVQRFHVELLSKGERLSNVVLMGMGEPLGNYNNVMEAVRRINQDLGIGARHITISTVGLVPRIRRLAEENMQIKLAVSLHAASDEERNAIMPVNLRFPLADLMETCKFYVEKTGRRISFEWALIAGQNDTPEVANKLGHLLKGLNKMCHVNLIPLNPTAGFDGKPTKAAECDIFIKILSKYGVTATTRVRRGIDIDAGCGQLKSKLNKVVGRGGAPL</sequence>
<evidence type="ECO:0000256" key="9">
    <source>
        <dbReference type="ARBA" id="ARBA00022694"/>
    </source>
</evidence>
<dbReference type="InterPro" id="IPR040072">
    <property type="entry name" value="Methyltransferase_A"/>
</dbReference>
<dbReference type="HAMAP" id="MF_01849">
    <property type="entry name" value="RNA_methyltr_RlmN"/>
    <property type="match status" value="1"/>
</dbReference>
<proteinExistence type="inferred from homology"/>
<dbReference type="CDD" id="cd01335">
    <property type="entry name" value="Radical_SAM"/>
    <property type="match status" value="1"/>
</dbReference>
<evidence type="ECO:0000256" key="5">
    <source>
        <dbReference type="ARBA" id="ARBA00022552"/>
    </source>
</evidence>
<evidence type="ECO:0000256" key="3">
    <source>
        <dbReference type="ARBA" id="ARBA00022485"/>
    </source>
</evidence>
<evidence type="ECO:0000313" key="14">
    <source>
        <dbReference type="EMBL" id="CAE2263489.1"/>
    </source>
</evidence>
<keyword evidence="9" id="KW-0819">tRNA processing</keyword>
<dbReference type="InterPro" id="IPR007197">
    <property type="entry name" value="rSAM"/>
</dbReference>
<keyword evidence="3" id="KW-0004">4Fe-4S</keyword>
<evidence type="ECO:0000256" key="10">
    <source>
        <dbReference type="ARBA" id="ARBA00022723"/>
    </source>
</evidence>
<evidence type="ECO:0000256" key="12">
    <source>
        <dbReference type="ARBA" id="ARBA00023014"/>
    </source>
</evidence>
<dbReference type="NCBIfam" id="TIGR00048">
    <property type="entry name" value="rRNA_mod_RlmN"/>
    <property type="match status" value="1"/>
</dbReference>
<keyword evidence="8" id="KW-0949">S-adenosyl-L-methionine</keyword>
<evidence type="ECO:0000256" key="11">
    <source>
        <dbReference type="ARBA" id="ARBA00023004"/>
    </source>
</evidence>
<dbReference type="InterPro" id="IPR048641">
    <property type="entry name" value="RlmN_N"/>
</dbReference>
<dbReference type="PANTHER" id="PTHR30544:SF5">
    <property type="entry name" value="RADICAL SAM CORE DOMAIN-CONTAINING PROTEIN"/>
    <property type="match status" value="1"/>
</dbReference>
<dbReference type="SFLD" id="SFLDF00275">
    <property type="entry name" value="adenosine_C2_methyltransferase"/>
    <property type="match status" value="1"/>
</dbReference>
<dbReference type="Pfam" id="PF04055">
    <property type="entry name" value="Radical_SAM"/>
    <property type="match status" value="1"/>
</dbReference>
<dbReference type="EMBL" id="HBKN01007097">
    <property type="protein sequence ID" value="CAE2263489.1"/>
    <property type="molecule type" value="Transcribed_RNA"/>
</dbReference>
<dbReference type="SFLD" id="SFLDG01062">
    <property type="entry name" value="methyltransferase_(Class_A)"/>
    <property type="match status" value="1"/>
</dbReference>
<dbReference type="GO" id="GO:0030488">
    <property type="term" value="P:tRNA methylation"/>
    <property type="evidence" value="ECO:0007669"/>
    <property type="project" value="InterPro"/>
</dbReference>
<feature type="domain" description="Radical SAM core" evidence="13">
    <location>
        <begin position="182"/>
        <end position="415"/>
    </location>
</feature>
<dbReference type="AlphaFoldDB" id="A0A7S4JH58"/>
<dbReference type="SUPFAM" id="SSF102114">
    <property type="entry name" value="Radical SAM enzymes"/>
    <property type="match status" value="1"/>
</dbReference>
<dbReference type="SFLD" id="SFLDS00029">
    <property type="entry name" value="Radical_SAM"/>
    <property type="match status" value="1"/>
</dbReference>
<dbReference type="InterPro" id="IPR004383">
    <property type="entry name" value="rRNA_lsu_MTrfase_RlmN/Cfr"/>
</dbReference>
<organism evidence="14">
    <name type="scientific">Guillardia theta</name>
    <name type="common">Cryptophyte</name>
    <name type="synonym">Cryptomonas phi</name>
    <dbReference type="NCBI Taxonomy" id="55529"/>
    <lineage>
        <taxon>Eukaryota</taxon>
        <taxon>Cryptophyceae</taxon>
        <taxon>Pyrenomonadales</taxon>
        <taxon>Geminigeraceae</taxon>
        <taxon>Guillardia</taxon>
    </lineage>
</organism>
<dbReference type="GO" id="GO:0008173">
    <property type="term" value="F:RNA methyltransferase activity"/>
    <property type="evidence" value="ECO:0007669"/>
    <property type="project" value="InterPro"/>
</dbReference>
<dbReference type="Gene3D" id="1.10.150.530">
    <property type="match status" value="1"/>
</dbReference>
<evidence type="ECO:0000256" key="1">
    <source>
        <dbReference type="ARBA" id="ARBA00001966"/>
    </source>
</evidence>
<dbReference type="Pfam" id="PF21016">
    <property type="entry name" value="RlmN_N"/>
    <property type="match status" value="1"/>
</dbReference>
<dbReference type="GO" id="GO:0046872">
    <property type="term" value="F:metal ion binding"/>
    <property type="evidence" value="ECO:0007669"/>
    <property type="project" value="UniProtKB-KW"/>
</dbReference>
<comment type="subcellular location">
    <subcellularLocation>
        <location evidence="2">Cytoplasm</location>
    </subcellularLocation>
</comment>
<keyword evidence="4" id="KW-0963">Cytoplasm</keyword>
<comment type="cofactor">
    <cofactor evidence="1">
        <name>[4Fe-4S] cluster</name>
        <dbReference type="ChEBI" id="CHEBI:49883"/>
    </cofactor>
</comment>
<evidence type="ECO:0000256" key="2">
    <source>
        <dbReference type="ARBA" id="ARBA00004496"/>
    </source>
</evidence>
<name>A0A7S4JH58_GUITH</name>
<keyword evidence="11" id="KW-0408">Iron</keyword>
<dbReference type="PROSITE" id="PS51918">
    <property type="entry name" value="RADICAL_SAM"/>
    <property type="match status" value="1"/>
</dbReference>
<evidence type="ECO:0000259" key="13">
    <source>
        <dbReference type="PROSITE" id="PS51918"/>
    </source>
</evidence>
<dbReference type="Gene3D" id="3.20.20.70">
    <property type="entry name" value="Aldolase class I"/>
    <property type="match status" value="1"/>
</dbReference>
<dbReference type="PANTHER" id="PTHR30544">
    <property type="entry name" value="23S RRNA METHYLTRANSFERASE"/>
    <property type="match status" value="1"/>
</dbReference>
<reference evidence="14" key="1">
    <citation type="submission" date="2021-01" db="EMBL/GenBank/DDBJ databases">
        <authorList>
            <person name="Corre E."/>
            <person name="Pelletier E."/>
            <person name="Niang G."/>
            <person name="Scheremetjew M."/>
            <person name="Finn R."/>
            <person name="Kale V."/>
            <person name="Holt S."/>
            <person name="Cochrane G."/>
            <person name="Meng A."/>
            <person name="Brown T."/>
            <person name="Cohen L."/>
        </authorList>
    </citation>
    <scope>NUCLEOTIDE SEQUENCE</scope>
    <source>
        <strain evidence="14">CCMP 2712</strain>
    </source>
</reference>
<accession>A0A7S4JH58</accession>
<keyword evidence="7" id="KW-0808">Transferase</keyword>
<dbReference type="FunFam" id="3.20.20.70:FF:000014">
    <property type="entry name" value="Probable dual-specificity RNA methyltransferase RlmN"/>
    <property type="match status" value="1"/>
</dbReference>
<keyword evidence="5" id="KW-0698">rRNA processing</keyword>
<keyword evidence="12" id="KW-0411">Iron-sulfur</keyword>
<evidence type="ECO:0000256" key="8">
    <source>
        <dbReference type="ARBA" id="ARBA00022691"/>
    </source>
</evidence>
<keyword evidence="6" id="KW-0489">Methyltransferase</keyword>
<dbReference type="InterPro" id="IPR013785">
    <property type="entry name" value="Aldolase_TIM"/>
</dbReference>
<dbReference type="GO" id="GO:0070475">
    <property type="term" value="P:rRNA base methylation"/>
    <property type="evidence" value="ECO:0007669"/>
    <property type="project" value="InterPro"/>
</dbReference>
<gene>
    <name evidence="14" type="ORF">GTHE00462_LOCUS5689</name>
</gene>
<evidence type="ECO:0000256" key="4">
    <source>
        <dbReference type="ARBA" id="ARBA00022490"/>
    </source>
</evidence>